<evidence type="ECO:0000313" key="7">
    <source>
        <dbReference type="EMBL" id="KAF9517456.1"/>
    </source>
</evidence>
<dbReference type="GO" id="GO:0005634">
    <property type="term" value="C:nucleus"/>
    <property type="evidence" value="ECO:0007669"/>
    <property type="project" value="InterPro"/>
</dbReference>
<dbReference type="GO" id="GO:0044732">
    <property type="term" value="C:mitotic spindle pole body"/>
    <property type="evidence" value="ECO:0007669"/>
    <property type="project" value="TreeGrafter"/>
</dbReference>
<dbReference type="PANTHER" id="PTHR12792">
    <property type="entry name" value="EXTRA SPINDLE POLES 1-RELATED"/>
    <property type="match status" value="1"/>
</dbReference>
<protein>
    <recommendedName>
        <fullName evidence="2">separase</fullName>
        <ecNumber evidence="2">3.4.22.49</ecNumber>
    </recommendedName>
</protein>
<evidence type="ECO:0000256" key="5">
    <source>
        <dbReference type="SAM" id="MobiDB-lite"/>
    </source>
</evidence>
<proteinExistence type="predicted"/>
<dbReference type="GO" id="GO:0051307">
    <property type="term" value="P:meiotic chromosome separation"/>
    <property type="evidence" value="ECO:0007669"/>
    <property type="project" value="TreeGrafter"/>
</dbReference>
<keyword evidence="4" id="KW-0159">Chromosome partition</keyword>
<comment type="caution">
    <text evidence="7">The sequence shown here is derived from an EMBL/GenBank/DDBJ whole genome shotgun (WGS) entry which is preliminary data.</text>
</comment>
<comment type="catalytic activity">
    <reaction evidence="1">
        <text>All bonds known to be hydrolyzed by this endopeptidase have arginine in P1 and an acidic residue in P4. P6 is often occupied by an acidic residue or by a hydroxy-amino-acid residue, the phosphorylation of which enhances cleavage.</text>
        <dbReference type="EC" id="3.4.22.49"/>
    </reaction>
</comment>
<gene>
    <name evidence="7" type="ORF">BS47DRAFT_1339280</name>
</gene>
<evidence type="ECO:0000256" key="4">
    <source>
        <dbReference type="ARBA" id="ARBA00022829"/>
    </source>
</evidence>
<dbReference type="PANTHER" id="PTHR12792:SF0">
    <property type="entry name" value="SEPARIN"/>
    <property type="match status" value="1"/>
</dbReference>
<keyword evidence="3" id="KW-0378">Hydrolase</keyword>
<dbReference type="GO" id="GO:0006508">
    <property type="term" value="P:proteolysis"/>
    <property type="evidence" value="ECO:0007669"/>
    <property type="project" value="InterPro"/>
</dbReference>
<dbReference type="GO" id="GO:0072686">
    <property type="term" value="C:mitotic spindle"/>
    <property type="evidence" value="ECO:0007669"/>
    <property type="project" value="TreeGrafter"/>
</dbReference>
<dbReference type="SMART" id="SM00028">
    <property type="entry name" value="TPR"/>
    <property type="match status" value="6"/>
</dbReference>
<dbReference type="SUPFAM" id="SSF48452">
    <property type="entry name" value="TPR-like"/>
    <property type="match status" value="1"/>
</dbReference>
<keyword evidence="8" id="KW-1185">Reference proteome</keyword>
<evidence type="ECO:0000256" key="1">
    <source>
        <dbReference type="ARBA" id="ARBA00000451"/>
    </source>
</evidence>
<feature type="region of interest" description="Disordered" evidence="5">
    <location>
        <begin position="1957"/>
        <end position="1979"/>
    </location>
</feature>
<dbReference type="EMBL" id="MU128931">
    <property type="protein sequence ID" value="KAF9517456.1"/>
    <property type="molecule type" value="Genomic_DNA"/>
</dbReference>
<dbReference type="InterPro" id="IPR005314">
    <property type="entry name" value="Peptidase_C50"/>
</dbReference>
<dbReference type="InterPro" id="IPR011990">
    <property type="entry name" value="TPR-like_helical_dom_sf"/>
</dbReference>
<feature type="domain" description="Peptidase C50" evidence="6">
    <location>
        <begin position="1811"/>
        <end position="1908"/>
    </location>
</feature>
<evidence type="ECO:0000256" key="2">
    <source>
        <dbReference type="ARBA" id="ARBA00012489"/>
    </source>
</evidence>
<dbReference type="GO" id="GO:0005737">
    <property type="term" value="C:cytoplasm"/>
    <property type="evidence" value="ECO:0007669"/>
    <property type="project" value="TreeGrafter"/>
</dbReference>
<organism evidence="7 8">
    <name type="scientific">Hydnum rufescens UP504</name>
    <dbReference type="NCBI Taxonomy" id="1448309"/>
    <lineage>
        <taxon>Eukaryota</taxon>
        <taxon>Fungi</taxon>
        <taxon>Dikarya</taxon>
        <taxon>Basidiomycota</taxon>
        <taxon>Agaricomycotina</taxon>
        <taxon>Agaricomycetes</taxon>
        <taxon>Cantharellales</taxon>
        <taxon>Hydnaceae</taxon>
        <taxon>Hydnum</taxon>
    </lineage>
</organism>
<sequence>MPPRKKDVGKPRDGHEIATLALKEVRLTSQVLSDAAQLGWTTTAPTKDFRLNALISTTASARASLKTLREHDIEPSIEVEKTACQIVGRLIALEMFSEASAMLIDSIPFVVALYAPPTGPRTRQRKRTNSHQHGSVAEKTTALLLELPRTSPADMGPRTLGIVGTFQLHAVQVLLHNANDATVEAIVDGSNILKWAPLLQQHLGQEQCSALMISTFQAVAKCKSPVSPVPLFRLRSWSLRCLAYYSSLKGDVFWEQVGKYSTSLIRAVGAEVKDLVTALLDDLFMTMGGGEDGHRFMRGKGFITICEFRIKLAKGSNDVAGIARIKAILEHASEASPIESSPSMSVDFDLRTAQLCAGISQPASVVEHLLVDPTADITVLRTAVLAVEDCTRFVSREDVPVNLKEKVHLELERLRRGCIRLLGARFADVHPDKIEEVQRQTVEPSTPGAHRFPSEEPPTFTVAGVKLLAAVVSHLTSIAPKTILHVCKAVDSLIVLARVSASGSFGLPSRGASDYLERALSILTAMTPPFSQEESLRYGDALRCISAAHWILATSLFQKDQFAAAVPYLIRTCEIAATLVSLPKFETLVLEIEPVNPKLPSPSSRSSTIESITAQLPKRWELLGFCQGRTGDWKASYQAYCRGLFASRHRLIRIGELASATPLSHLLAFEPVLRNMGSIGERLTVLSTFELLIPTEVSILRLFEKELSGTAQEIIPAELPGIGALVEYQYLLLSSRGSKSQETKTALSVLLEDALRIYGAEEFPIRRARILLRKLERAFHDDDLNVVSQMIIEIQELLLFDIHSPAKTLPTPGRADSINTTQDGSLLRCMYQHIASTYLWSALVAHRHAPLENLINDVSEPVHTALNVLRHHVLLKLSIPVKGSPRRILVEAQNTAGKAKMSARSGAPPKTPKRTAKRSPPDSFATVTPQKPTASQIDELQSLDRQIGFVLASIDLAQEYAILGRMDRAGGMYAEALAALEDSDQSVSNRTRLRLYLRFAEATVASGNTEEALVAYAKAQALAGVLAAEPVSSAVQKTLHQVGTLEWGALASHTFSAIQASRGKFVSSLDGLLQALRLWNRAAERLSRFNPPPPPHQRAPGTLSPNPFEVSESPDDGAVVHHKPVFDGLQWRITGGILTTLFALARVYFMRGSAKESQFFLEQARTLADSVRAKGLLCRALLRLAELKTHSGCLKDADQLLSTAAPILLQISGPDSADMYRIRGNFSLRLDQVDLARQLFGTASSILGSLEQFFAEVESKALRGSARATGIQVEQPEGLVPSLAASILRQRIWLLRDTAGNDSEYGRLLDQFLALPPSSQTKTEEHGLMGKLSLEEVYARFRADIVLSSLPDSTVAVPMGMSGGEIVTPPTATRDLLSALSTAENFFWSCLELNVDLGEVPQVRDAAISLALIRAYQTALGAKTKNVSTVTAAVLDLAAAPTLRRELLDCIDRKTIHKVGDDLEWRIMSATGSPLRSSQSKPHRGALLFTGNDSDDESGEEDHMSMTDYWQELQERYRSEGSDPVSLAASQTDFPFNWTVISVTVTEDRSTMIISRQRPHQKPLIFYLPMNRQERREDNTENDFTYDVAIEELESIIDASNATSRNAIEVSGNAERKAWWAERISLDKRLRTLVENVEFCWLGVFKTAFSEPPVLPPNLLSAFLQNRLHLDDVVLECFSTLSPKCRDEELEDLAYFVLDLFQLHGAQVAVSEIDMDQLVVDLRVVLEEHVSATKKINVTSQFDHHMFLVLDKNVQAFPWESIPVLRGRSVSRIPSISFLVDRLHLVRYLGGLPASGSMGSREVINRARVDPRKTFFILNPSGDLKPTQDRFEDWLKGMRKVGWNGIVGRVPTEDEMIRALMNNDLVIYFGHGGAEQYLRSYKIRNLPRCASTMLWGCSSGALRNMGDFDPVGTPYHYMIAGCPSLIANLWDVTDKDIDKFSESVFRNLRLDEQHVRNWKPSSDARPKKSAPDSNGTPPPEGMSIVAAVALSRDSCKLPYLTGAAPVVYGIPYYL</sequence>
<evidence type="ECO:0000256" key="3">
    <source>
        <dbReference type="ARBA" id="ARBA00022801"/>
    </source>
</evidence>
<dbReference type="Proteomes" id="UP000886523">
    <property type="component" value="Unassembled WGS sequence"/>
</dbReference>
<evidence type="ECO:0000259" key="6">
    <source>
        <dbReference type="PROSITE" id="PS51700"/>
    </source>
</evidence>
<dbReference type="InterPro" id="IPR030397">
    <property type="entry name" value="SEPARIN_core_dom"/>
</dbReference>
<name>A0A9P6B717_9AGAM</name>
<dbReference type="Gene3D" id="1.25.40.10">
    <property type="entry name" value="Tetratricopeptide repeat domain"/>
    <property type="match status" value="1"/>
</dbReference>
<dbReference type="Pfam" id="PF03568">
    <property type="entry name" value="Separin_C"/>
    <property type="match status" value="1"/>
</dbReference>
<dbReference type="OrthoDB" id="10255632at2759"/>
<dbReference type="PROSITE" id="PS51700">
    <property type="entry name" value="SEPARIN"/>
    <property type="match status" value="1"/>
</dbReference>
<reference evidence="7" key="1">
    <citation type="journal article" date="2020" name="Nat. Commun.">
        <title>Large-scale genome sequencing of mycorrhizal fungi provides insights into the early evolution of symbiotic traits.</title>
        <authorList>
            <person name="Miyauchi S."/>
            <person name="Kiss E."/>
            <person name="Kuo A."/>
            <person name="Drula E."/>
            <person name="Kohler A."/>
            <person name="Sanchez-Garcia M."/>
            <person name="Morin E."/>
            <person name="Andreopoulos B."/>
            <person name="Barry K.W."/>
            <person name="Bonito G."/>
            <person name="Buee M."/>
            <person name="Carver A."/>
            <person name="Chen C."/>
            <person name="Cichocki N."/>
            <person name="Clum A."/>
            <person name="Culley D."/>
            <person name="Crous P.W."/>
            <person name="Fauchery L."/>
            <person name="Girlanda M."/>
            <person name="Hayes R.D."/>
            <person name="Keri Z."/>
            <person name="LaButti K."/>
            <person name="Lipzen A."/>
            <person name="Lombard V."/>
            <person name="Magnuson J."/>
            <person name="Maillard F."/>
            <person name="Murat C."/>
            <person name="Nolan M."/>
            <person name="Ohm R.A."/>
            <person name="Pangilinan J."/>
            <person name="Pereira M.F."/>
            <person name="Perotto S."/>
            <person name="Peter M."/>
            <person name="Pfister S."/>
            <person name="Riley R."/>
            <person name="Sitrit Y."/>
            <person name="Stielow J.B."/>
            <person name="Szollosi G."/>
            <person name="Zifcakova L."/>
            <person name="Stursova M."/>
            <person name="Spatafora J.W."/>
            <person name="Tedersoo L."/>
            <person name="Vaario L.M."/>
            <person name="Yamada A."/>
            <person name="Yan M."/>
            <person name="Wang P."/>
            <person name="Xu J."/>
            <person name="Bruns T."/>
            <person name="Baldrian P."/>
            <person name="Vilgalys R."/>
            <person name="Dunand C."/>
            <person name="Henrissat B."/>
            <person name="Grigoriev I.V."/>
            <person name="Hibbett D."/>
            <person name="Nagy L.G."/>
            <person name="Martin F.M."/>
        </authorList>
    </citation>
    <scope>NUCLEOTIDE SEQUENCE</scope>
    <source>
        <strain evidence="7">UP504</strain>
    </source>
</reference>
<dbReference type="GO" id="GO:0004197">
    <property type="term" value="F:cysteine-type endopeptidase activity"/>
    <property type="evidence" value="ECO:0007669"/>
    <property type="project" value="InterPro"/>
</dbReference>
<dbReference type="EC" id="3.4.22.49" evidence="2"/>
<accession>A0A9P6B717</accession>
<feature type="region of interest" description="Disordered" evidence="5">
    <location>
        <begin position="894"/>
        <end position="932"/>
    </location>
</feature>
<dbReference type="InterPro" id="IPR019734">
    <property type="entry name" value="TPR_rpt"/>
</dbReference>
<evidence type="ECO:0000313" key="8">
    <source>
        <dbReference type="Proteomes" id="UP000886523"/>
    </source>
</evidence>